<evidence type="ECO:0000313" key="9">
    <source>
        <dbReference type="Proteomes" id="UP000886879"/>
    </source>
</evidence>
<dbReference type="PANTHER" id="PTHR24960:SF76">
    <property type="entry name" value="4FE-4S FERREDOXIN-TYPE DOMAIN-CONTAINING PROTEIN"/>
    <property type="match status" value="1"/>
</dbReference>
<evidence type="ECO:0000256" key="6">
    <source>
        <dbReference type="ARBA" id="ARBA00023014"/>
    </source>
</evidence>
<dbReference type="InterPro" id="IPR050157">
    <property type="entry name" value="PSI_iron-sulfur_center"/>
</dbReference>
<accession>A0A9D0YU17</accession>
<dbReference type="SUPFAM" id="SSF54862">
    <property type="entry name" value="4Fe-4S ferredoxins"/>
    <property type="match status" value="1"/>
</dbReference>
<reference evidence="8" key="2">
    <citation type="journal article" date="2021" name="PeerJ">
        <title>Extensive microbial diversity within the chicken gut microbiome revealed by metagenomics and culture.</title>
        <authorList>
            <person name="Gilroy R."/>
            <person name="Ravi A."/>
            <person name="Getino M."/>
            <person name="Pursley I."/>
            <person name="Horton D.L."/>
            <person name="Alikhan N.F."/>
            <person name="Baker D."/>
            <person name="Gharbi K."/>
            <person name="Hall N."/>
            <person name="Watson M."/>
            <person name="Adriaenssens E.M."/>
            <person name="Foster-Nyarko E."/>
            <person name="Jarju S."/>
            <person name="Secka A."/>
            <person name="Antonio M."/>
            <person name="Oren A."/>
            <person name="Chaudhuri R.R."/>
            <person name="La Ragione R."/>
            <person name="Hildebrand F."/>
            <person name="Pallen M.J."/>
        </authorList>
    </citation>
    <scope>NUCLEOTIDE SEQUENCE</scope>
    <source>
        <strain evidence="8">ChiGjej2B2-12916</strain>
    </source>
</reference>
<dbReference type="Proteomes" id="UP000886879">
    <property type="component" value="Unassembled WGS sequence"/>
</dbReference>
<keyword evidence="4" id="KW-0479">Metal-binding</keyword>
<name>A0A9D0YU17_9FIRM</name>
<keyword evidence="5" id="KW-0408">Iron</keyword>
<dbReference type="InterPro" id="IPR017896">
    <property type="entry name" value="4Fe4S_Fe-S-bd"/>
</dbReference>
<dbReference type="GO" id="GO:0051539">
    <property type="term" value="F:4 iron, 4 sulfur cluster binding"/>
    <property type="evidence" value="ECO:0007669"/>
    <property type="project" value="UniProtKB-KW"/>
</dbReference>
<comment type="caution">
    <text evidence="8">The sequence shown here is derived from an EMBL/GenBank/DDBJ whole genome shotgun (WGS) entry which is preliminary data.</text>
</comment>
<dbReference type="Gene3D" id="3.30.70.20">
    <property type="match status" value="1"/>
</dbReference>
<feature type="domain" description="4Fe-4S ferredoxin-type" evidence="7">
    <location>
        <begin position="347"/>
        <end position="375"/>
    </location>
</feature>
<comment type="function">
    <text evidence="1">Ferredoxins are iron-sulfur proteins that transfer electrons in a wide variety of metabolic reactions.</text>
</comment>
<keyword evidence="6" id="KW-0411">Iron-sulfur</keyword>
<evidence type="ECO:0000256" key="4">
    <source>
        <dbReference type="ARBA" id="ARBA00022723"/>
    </source>
</evidence>
<gene>
    <name evidence="8" type="ORF">IAD31_04655</name>
</gene>
<evidence type="ECO:0000256" key="2">
    <source>
        <dbReference type="ARBA" id="ARBA00013529"/>
    </source>
</evidence>
<dbReference type="GO" id="GO:0046872">
    <property type="term" value="F:metal ion binding"/>
    <property type="evidence" value="ECO:0007669"/>
    <property type="project" value="UniProtKB-KW"/>
</dbReference>
<dbReference type="Pfam" id="PF04015">
    <property type="entry name" value="DUF362"/>
    <property type="match status" value="1"/>
</dbReference>
<dbReference type="PROSITE" id="PS00198">
    <property type="entry name" value="4FE4S_FER_1"/>
    <property type="match status" value="1"/>
</dbReference>
<reference evidence="8" key="1">
    <citation type="submission" date="2020-10" db="EMBL/GenBank/DDBJ databases">
        <authorList>
            <person name="Gilroy R."/>
        </authorList>
    </citation>
    <scope>NUCLEOTIDE SEQUENCE</scope>
    <source>
        <strain evidence="8">ChiGjej2B2-12916</strain>
    </source>
</reference>
<dbReference type="PROSITE" id="PS51379">
    <property type="entry name" value="4FE4S_FER_2"/>
    <property type="match status" value="2"/>
</dbReference>
<keyword evidence="3" id="KW-0004">4Fe-4S</keyword>
<dbReference type="InterPro" id="IPR007160">
    <property type="entry name" value="DUF362"/>
</dbReference>
<protein>
    <recommendedName>
        <fullName evidence="2">Ferredoxin</fullName>
    </recommendedName>
</protein>
<dbReference type="AlphaFoldDB" id="A0A9D0YU17"/>
<proteinExistence type="predicted"/>
<evidence type="ECO:0000259" key="7">
    <source>
        <dbReference type="PROSITE" id="PS51379"/>
    </source>
</evidence>
<dbReference type="PANTHER" id="PTHR24960">
    <property type="entry name" value="PHOTOSYSTEM I IRON-SULFUR CENTER-RELATED"/>
    <property type="match status" value="1"/>
</dbReference>
<dbReference type="EMBL" id="DVFO01000046">
    <property type="protein sequence ID" value="HIQ60870.1"/>
    <property type="molecule type" value="Genomic_DNA"/>
</dbReference>
<feature type="domain" description="4Fe-4S ferredoxin-type" evidence="7">
    <location>
        <begin position="317"/>
        <end position="346"/>
    </location>
</feature>
<dbReference type="Pfam" id="PF13237">
    <property type="entry name" value="Fer4_10"/>
    <property type="match status" value="1"/>
</dbReference>
<evidence type="ECO:0000256" key="5">
    <source>
        <dbReference type="ARBA" id="ARBA00023004"/>
    </source>
</evidence>
<sequence>MKPDVVLTPCKDYSQGEVESALARVLEPLGGLSWVKPGMRIAIKANLVTFLKPERAATTHPSLLCALVRMLTERGADVVVGDSPGGLYNAAYVKGVYQATGMEQVEQAGGRLNWDFSHAQGEYPEGKVCRQFTYTAYLSQADAIINFCKLKTHGMMAMTCGAKNMFGSIPGAMKPEYHFRFPDPRDFARMIVDLDEYFKPRLTIVDAVTCMEGNGPTGGTPRHVGLLAASESPHKADLVCAQLLGLRREEVPTLEAALERGLIPSTVEELTVQGNVEDFVVPDFQRIETGNGHLFEGDGKHLSKRLRGAVMAKVFSQKPKVVKQHCVGCGVCANICPAKTITIEKGKAVVHRDKCIRCFCCQEFCPKSAMVVHRTWVARLLER</sequence>
<dbReference type="InterPro" id="IPR017900">
    <property type="entry name" value="4Fe4S_Fe_S_CS"/>
</dbReference>
<evidence type="ECO:0000256" key="3">
    <source>
        <dbReference type="ARBA" id="ARBA00022485"/>
    </source>
</evidence>
<evidence type="ECO:0000256" key="1">
    <source>
        <dbReference type="ARBA" id="ARBA00003532"/>
    </source>
</evidence>
<evidence type="ECO:0000313" key="8">
    <source>
        <dbReference type="EMBL" id="HIQ60870.1"/>
    </source>
</evidence>
<organism evidence="8 9">
    <name type="scientific">Candidatus Enterenecus faecium</name>
    <dbReference type="NCBI Taxonomy" id="2840780"/>
    <lineage>
        <taxon>Bacteria</taxon>
        <taxon>Bacillati</taxon>
        <taxon>Bacillota</taxon>
        <taxon>Clostridia</taxon>
        <taxon>Eubacteriales</taxon>
        <taxon>Candidatus Enterenecus</taxon>
    </lineage>
</organism>